<evidence type="ECO:0000313" key="3">
    <source>
        <dbReference type="EMBL" id="PAA84101.1"/>
    </source>
</evidence>
<feature type="domain" description="PLC-beta PH" evidence="1">
    <location>
        <begin position="18"/>
        <end position="147"/>
    </location>
</feature>
<dbReference type="GO" id="GO:0004435">
    <property type="term" value="F:phosphatidylinositol-4,5-bisphosphate phospholipase C activity"/>
    <property type="evidence" value="ECO:0007669"/>
    <property type="project" value="TreeGrafter"/>
</dbReference>
<dbReference type="PANTHER" id="PTHR10336">
    <property type="entry name" value="PHOSPHOINOSITIDE-SPECIFIC PHOSPHOLIPASE C FAMILY PROTEIN"/>
    <property type="match status" value="1"/>
</dbReference>
<reference evidence="3 4" key="1">
    <citation type="submission" date="2017-06" db="EMBL/GenBank/DDBJ databases">
        <title>A platform for efficient transgenesis in Macrostomum lignano, a flatworm model organism for stem cell research.</title>
        <authorList>
            <person name="Berezikov E."/>
        </authorList>
    </citation>
    <scope>NUCLEOTIDE SEQUENCE [LARGE SCALE GENOMIC DNA]</scope>
    <source>
        <strain evidence="3">DV1</strain>
        <tissue evidence="3">Whole organism</tissue>
    </source>
</reference>
<dbReference type="Pfam" id="PF22631">
    <property type="entry name" value="PLCB1-4-like_EFh"/>
    <property type="match status" value="1"/>
</dbReference>
<dbReference type="InterPro" id="IPR001192">
    <property type="entry name" value="PI-PLC_fam"/>
</dbReference>
<dbReference type="EMBL" id="NIVC01000389">
    <property type="protein sequence ID" value="PAA84101.1"/>
    <property type="molecule type" value="Genomic_DNA"/>
</dbReference>
<dbReference type="Proteomes" id="UP000215902">
    <property type="component" value="Unassembled WGS sequence"/>
</dbReference>
<dbReference type="CDD" id="cd13361">
    <property type="entry name" value="PH_PLC_beta"/>
    <property type="match status" value="1"/>
</dbReference>
<evidence type="ECO:0000313" key="4">
    <source>
        <dbReference type="Proteomes" id="UP000215902"/>
    </source>
</evidence>
<organism evidence="3 4">
    <name type="scientific">Macrostomum lignano</name>
    <dbReference type="NCBI Taxonomy" id="282301"/>
    <lineage>
        <taxon>Eukaryota</taxon>
        <taxon>Metazoa</taxon>
        <taxon>Spiralia</taxon>
        <taxon>Lophotrochozoa</taxon>
        <taxon>Platyhelminthes</taxon>
        <taxon>Rhabditophora</taxon>
        <taxon>Macrostomorpha</taxon>
        <taxon>Macrostomida</taxon>
        <taxon>Macrostomidae</taxon>
        <taxon>Macrostomum</taxon>
    </lineage>
</organism>
<keyword evidence="4" id="KW-1185">Reference proteome</keyword>
<feature type="domain" description="Phosphoinositide phospholipase C beta 1-4-like EF-hand" evidence="2">
    <location>
        <begin position="154"/>
        <end position="223"/>
    </location>
</feature>
<dbReference type="GO" id="GO:0007186">
    <property type="term" value="P:G protein-coupled receptor signaling pathway"/>
    <property type="evidence" value="ECO:0007669"/>
    <property type="project" value="TreeGrafter"/>
</dbReference>
<proteinExistence type="predicted"/>
<dbReference type="GO" id="GO:0048015">
    <property type="term" value="P:phosphatidylinositol-mediated signaling"/>
    <property type="evidence" value="ECO:0007669"/>
    <property type="project" value="TreeGrafter"/>
</dbReference>
<dbReference type="Gene3D" id="2.30.29.240">
    <property type="match status" value="1"/>
</dbReference>
<sequence length="334" mass="38434">MADAKPGIYASLLKHPNVSKQLIDGSKFLHWDDESPSPQAVTLRVDPKGHLLHWRDGSGYIDSLEISNIRDTRTGRSARVPKDTKMKESCALFGSSEALVEDRTVSVIFGQDLVNIQWQNFVATSKPIAQEWCSQLFTLATNSFVNNPSFYDLLERTWTKLSVTRDTEGFISLKNFYKPFASHRDDKKRIDMALSNCGLLSKKKDAVDSKLFDMRAFLKFYACLAPRGDIDQICQELNPSCASDSRAYINIDQFIRLLNEKQRDPRLNEILYPYANEAKARELIQKFEPDKTLINKGKNKNRAFDFGKQLEMLRQTRRRHGWWLLSFVTNQDHS</sequence>
<protein>
    <submittedName>
        <fullName evidence="3">Uncharacterized protein</fullName>
    </submittedName>
</protein>
<dbReference type="AlphaFoldDB" id="A0A267GDJ3"/>
<accession>A0A267GDJ3</accession>
<dbReference type="SUPFAM" id="SSF47473">
    <property type="entry name" value="EF-hand"/>
    <property type="match status" value="1"/>
</dbReference>
<dbReference type="SUPFAM" id="SSF50729">
    <property type="entry name" value="PH domain-like"/>
    <property type="match status" value="1"/>
</dbReference>
<dbReference type="OrthoDB" id="269822at2759"/>
<name>A0A267GDJ3_9PLAT</name>
<dbReference type="PANTHER" id="PTHR10336:SF149">
    <property type="entry name" value="1-PHOSPHATIDYLINOSITOL 4,5-BISPHOSPHATE PHOSPHODIESTERASE CLASSES I AND II"/>
    <property type="match status" value="1"/>
</dbReference>
<dbReference type="InterPro" id="IPR037862">
    <property type="entry name" value="PLC-beta_PH"/>
</dbReference>
<comment type="caution">
    <text evidence="3">The sequence shown here is derived from an EMBL/GenBank/DDBJ whole genome shotgun (WGS) entry which is preliminary data.</text>
</comment>
<evidence type="ECO:0000259" key="2">
    <source>
        <dbReference type="Pfam" id="PF22631"/>
    </source>
</evidence>
<dbReference type="Gene3D" id="1.10.238.10">
    <property type="entry name" value="EF-hand"/>
    <property type="match status" value="1"/>
</dbReference>
<dbReference type="GO" id="GO:0005737">
    <property type="term" value="C:cytoplasm"/>
    <property type="evidence" value="ECO:0007669"/>
    <property type="project" value="TreeGrafter"/>
</dbReference>
<evidence type="ECO:0000259" key="1">
    <source>
        <dbReference type="Pfam" id="PF17787"/>
    </source>
</evidence>
<dbReference type="GO" id="GO:0051209">
    <property type="term" value="P:release of sequestered calcium ion into cytosol"/>
    <property type="evidence" value="ECO:0007669"/>
    <property type="project" value="TreeGrafter"/>
</dbReference>
<dbReference type="InterPro" id="IPR053945">
    <property type="entry name" value="PLCB1-4-like_EFh"/>
</dbReference>
<gene>
    <name evidence="3" type="ORF">BOX15_Mlig022006g2</name>
</gene>
<dbReference type="GO" id="GO:0046488">
    <property type="term" value="P:phosphatidylinositol metabolic process"/>
    <property type="evidence" value="ECO:0007669"/>
    <property type="project" value="TreeGrafter"/>
</dbReference>
<dbReference type="STRING" id="282301.A0A267GDJ3"/>
<dbReference type="InterPro" id="IPR011992">
    <property type="entry name" value="EF-hand-dom_pair"/>
</dbReference>
<dbReference type="Pfam" id="PF17787">
    <property type="entry name" value="PH_14"/>
    <property type="match status" value="1"/>
</dbReference>